<dbReference type="eggNOG" id="COG1929">
    <property type="taxonomic scope" value="Bacteria"/>
</dbReference>
<name>B1VHQ5_CORU7</name>
<organism evidence="5 6">
    <name type="scientific">Corynebacterium urealyticum (strain ATCC 43042 / DSM 7109)</name>
    <dbReference type="NCBI Taxonomy" id="504474"/>
    <lineage>
        <taxon>Bacteria</taxon>
        <taxon>Bacillati</taxon>
        <taxon>Actinomycetota</taxon>
        <taxon>Actinomycetes</taxon>
        <taxon>Mycobacteriales</taxon>
        <taxon>Corynebacteriaceae</taxon>
        <taxon>Corynebacterium</taxon>
    </lineage>
</organism>
<evidence type="ECO:0000256" key="2">
    <source>
        <dbReference type="ARBA" id="ARBA00022679"/>
    </source>
</evidence>
<comment type="similarity">
    <text evidence="1 4">Belongs to the glycerate kinase type-1 family.</text>
</comment>
<dbReference type="GO" id="GO:0008887">
    <property type="term" value="F:glycerate kinase activity"/>
    <property type="evidence" value="ECO:0007669"/>
    <property type="project" value="UniProtKB-UniRule"/>
</dbReference>
<dbReference type="InterPro" id="IPR018197">
    <property type="entry name" value="Glycerate_kinase_RE-like"/>
</dbReference>
<dbReference type="SUPFAM" id="SSF110738">
    <property type="entry name" value="Glycerate kinase I"/>
    <property type="match status" value="1"/>
</dbReference>
<proteinExistence type="inferred from homology"/>
<dbReference type="PIRSF" id="PIRSF006078">
    <property type="entry name" value="GlxK"/>
    <property type="match status" value="1"/>
</dbReference>
<dbReference type="Gene3D" id="3.90.1510.10">
    <property type="entry name" value="Glycerate kinase, domain 2"/>
    <property type="match status" value="1"/>
</dbReference>
<dbReference type="Proteomes" id="UP000001727">
    <property type="component" value="Chromosome"/>
</dbReference>
<protein>
    <submittedName>
        <fullName evidence="5">Putative glycerate kinase</fullName>
    </submittedName>
</protein>
<dbReference type="InterPro" id="IPR018193">
    <property type="entry name" value="Glyc_kinase_flavodox-like_fold"/>
</dbReference>
<dbReference type="Gene3D" id="3.40.50.10350">
    <property type="entry name" value="Glycerate kinase, domain 1"/>
    <property type="match status" value="1"/>
</dbReference>
<dbReference type="NCBIfam" id="TIGR00045">
    <property type="entry name" value="glycerate kinase"/>
    <property type="match status" value="1"/>
</dbReference>
<keyword evidence="3 4" id="KW-0418">Kinase</keyword>
<dbReference type="AlphaFoldDB" id="B1VHQ5"/>
<evidence type="ECO:0000313" key="6">
    <source>
        <dbReference type="Proteomes" id="UP000001727"/>
    </source>
</evidence>
<dbReference type="InterPro" id="IPR036129">
    <property type="entry name" value="Glycerate_kinase_sf"/>
</dbReference>
<sequence>MPNEGFTLEAMKFAVMPDSFKGALSAGEATAAITRGLLRAIPDAQISTIPMADGGEGTVEAMLAAHQNEHGSAGESTNDFPRRVSCEVSGPHGPTAAPVAATYALLDERTAVIEMAAAAGLPLMGEDRDVENSTTYGVGELIRDAVDNGATRILIGAGGSATNDLGCGAVAALGAVFRDASGEEVLPTGATLADVHSLDLSGIPDVITAASITVLADIDNPILGPRGCAAIFAPQKGADAECVARLEAGAEHLTEVVARSCGTSIADLPGAGAAGGFAGGLVATLGAEIRPGIDALLEAVGFDSLAAGVDAIITAEGQIDGQSLSGKVPVGIARRAGGTPVFVLAGSVGVTEKNSGAASAMQPLYDAGITAIFTIGQRPEPLHTAIAGTAGNLETAAENLARTLAAHTSNER</sequence>
<dbReference type="GO" id="GO:0031388">
    <property type="term" value="P:organic acid phosphorylation"/>
    <property type="evidence" value="ECO:0007669"/>
    <property type="project" value="UniProtKB-UniRule"/>
</dbReference>
<evidence type="ECO:0000256" key="1">
    <source>
        <dbReference type="ARBA" id="ARBA00006284"/>
    </source>
</evidence>
<evidence type="ECO:0000313" key="5">
    <source>
        <dbReference type="EMBL" id="CAQ05705.1"/>
    </source>
</evidence>
<gene>
    <name evidence="5" type="ordered locus">cu1746</name>
</gene>
<dbReference type="EMBL" id="AM942444">
    <property type="protein sequence ID" value="CAQ05705.1"/>
    <property type="molecule type" value="Genomic_DNA"/>
</dbReference>
<dbReference type="InterPro" id="IPR004381">
    <property type="entry name" value="Glycerate_kinase"/>
</dbReference>
<keyword evidence="2 4" id="KW-0808">Transferase</keyword>
<evidence type="ECO:0000256" key="4">
    <source>
        <dbReference type="PIRNR" id="PIRNR006078"/>
    </source>
</evidence>
<dbReference type="Pfam" id="PF02595">
    <property type="entry name" value="Gly_kinase"/>
    <property type="match status" value="1"/>
</dbReference>
<dbReference type="STRING" id="504474.cu1746"/>
<dbReference type="KEGG" id="cur:cu1746"/>
<keyword evidence="6" id="KW-1185">Reference proteome</keyword>
<accession>B1VHQ5</accession>
<reference evidence="5 6" key="1">
    <citation type="journal article" date="2008" name="J. Biotechnol.">
        <title>The lifestyle of Corynebacterium urealyticum derived from its complete genome sequence established by pyrosequencing.</title>
        <authorList>
            <person name="Tauch A."/>
            <person name="Trost E."/>
            <person name="Tilker A."/>
            <person name="Ludewig U."/>
            <person name="Schneiker S."/>
            <person name="Goesmann A."/>
            <person name="Arnold W."/>
            <person name="Bekel T."/>
            <person name="Brinkrolf K."/>
            <person name="Brune I."/>
            <person name="Goetker S."/>
            <person name="Kalinowski J."/>
            <person name="Kamp P.-B."/>
            <person name="Lobo F.P."/>
            <person name="Viehoever P."/>
            <person name="Weisshaar B."/>
            <person name="Soriano F."/>
            <person name="Droege M."/>
            <person name="Puehler A."/>
        </authorList>
    </citation>
    <scope>NUCLEOTIDE SEQUENCE [LARGE SCALE GENOMIC DNA]</scope>
    <source>
        <strain evidence="6">ATCC 43042 / DSM 7109</strain>
    </source>
</reference>
<dbReference type="PANTHER" id="PTHR21599">
    <property type="entry name" value="GLYCERATE KINASE"/>
    <property type="match status" value="1"/>
</dbReference>
<dbReference type="PANTHER" id="PTHR21599:SF0">
    <property type="entry name" value="GLYCERATE KINASE"/>
    <property type="match status" value="1"/>
</dbReference>
<evidence type="ECO:0000256" key="3">
    <source>
        <dbReference type="ARBA" id="ARBA00022777"/>
    </source>
</evidence>
<dbReference type="HOGENOM" id="CLU_028255_0_1_11"/>